<feature type="transmembrane region" description="Helical" evidence="1">
    <location>
        <begin position="7"/>
        <end position="27"/>
    </location>
</feature>
<keyword evidence="1" id="KW-1133">Transmembrane helix</keyword>
<sequence>MNYKLKIILGVVVTVFVLVGSGIYYQIKQEEAKQTLNGTNTAAAQKKDKTIVEDDSQNKEVLFVKKFAKTYIEREFEVKYINEQKEELTSMMTESALSSSQILNTLDDYKTEAELWEKSKTLNTMTSVDRSNRDVDKIELRKDGNKYYATITYHTTNPITKITTGDEMKVENLIKGLVITVDDGKVSSVVEHG</sequence>
<dbReference type="EMBL" id="BK032497">
    <property type="protein sequence ID" value="DAF42669.1"/>
    <property type="molecule type" value="Genomic_DNA"/>
</dbReference>
<protein>
    <submittedName>
        <fullName evidence="2">Uncharacterized protein</fullName>
    </submittedName>
</protein>
<evidence type="ECO:0000256" key="1">
    <source>
        <dbReference type="SAM" id="Phobius"/>
    </source>
</evidence>
<evidence type="ECO:0000313" key="2">
    <source>
        <dbReference type="EMBL" id="DAF42669.1"/>
    </source>
</evidence>
<reference evidence="2" key="1">
    <citation type="journal article" date="2021" name="Proc. Natl. Acad. Sci. U.S.A.">
        <title>A Catalog of Tens of Thousands of Viruses from Human Metagenomes Reveals Hidden Associations with Chronic Diseases.</title>
        <authorList>
            <person name="Tisza M.J."/>
            <person name="Buck C.B."/>
        </authorList>
    </citation>
    <scope>NUCLEOTIDE SEQUENCE</scope>
    <source>
        <strain evidence="2">CtHip2</strain>
    </source>
</reference>
<keyword evidence="1" id="KW-0472">Membrane</keyword>
<keyword evidence="1" id="KW-0812">Transmembrane</keyword>
<accession>A0A8S5RV84</accession>
<organism evidence="2">
    <name type="scientific">Siphoviridae sp. ctHip2</name>
    <dbReference type="NCBI Taxonomy" id="2827830"/>
    <lineage>
        <taxon>Viruses</taxon>
        <taxon>Duplodnaviria</taxon>
        <taxon>Heunggongvirae</taxon>
        <taxon>Uroviricota</taxon>
        <taxon>Caudoviricetes</taxon>
    </lineage>
</organism>
<name>A0A8S5RV84_9CAUD</name>
<proteinExistence type="predicted"/>